<organism evidence="3">
    <name type="scientific">Spironucleus salmonicida</name>
    <dbReference type="NCBI Taxonomy" id="348837"/>
    <lineage>
        <taxon>Eukaryota</taxon>
        <taxon>Metamonada</taxon>
        <taxon>Diplomonadida</taxon>
        <taxon>Hexamitidae</taxon>
        <taxon>Hexamitinae</taxon>
        <taxon>Spironucleus</taxon>
    </lineage>
</organism>
<dbReference type="VEuPathDB" id="GiardiaDB:SS50377_21236"/>
<sequence>MSRDQIKQLFDKFDSNNDNQLSKIEIQQMFHQLDIQIQDEQFETVFNLFDQDLNQYLTRAEFEHMIFVVVNCNLSDFKSLLFYAADIDHSMRLNVDELTQLFIQLGMLVQKQEITIIIEELGSGNQLNYAQFQNLFNKLCE</sequence>
<dbReference type="SUPFAM" id="SSF47473">
    <property type="entry name" value="EF-hand"/>
    <property type="match status" value="1"/>
</dbReference>
<evidence type="ECO:0000313" key="4">
    <source>
        <dbReference type="EMBL" id="KAH0577882.1"/>
    </source>
</evidence>
<keyword evidence="1" id="KW-0106">Calcium</keyword>
<keyword evidence="5" id="KW-1185">Reference proteome</keyword>
<proteinExistence type="predicted"/>
<dbReference type="InterPro" id="IPR018247">
    <property type="entry name" value="EF_Hand_1_Ca_BS"/>
</dbReference>
<dbReference type="PROSITE" id="PS50222">
    <property type="entry name" value="EF_HAND_2"/>
    <property type="match status" value="2"/>
</dbReference>
<reference evidence="3 4" key="1">
    <citation type="journal article" date="2014" name="PLoS Genet.">
        <title>The Genome of Spironucleus salmonicida Highlights a Fish Pathogen Adapted to Fluctuating Environments.</title>
        <authorList>
            <person name="Xu F."/>
            <person name="Jerlstrom-Hultqvist J."/>
            <person name="Einarsson E."/>
            <person name="Astvaldsson A."/>
            <person name="Svard S.G."/>
            <person name="Andersson J.O."/>
        </authorList>
    </citation>
    <scope>NUCLEOTIDE SEQUENCE</scope>
    <source>
        <strain evidence="4">ATCC 50377</strain>
    </source>
</reference>
<protein>
    <submittedName>
        <fullName evidence="3">Calmodulin</fullName>
    </submittedName>
</protein>
<dbReference type="InterPro" id="IPR002048">
    <property type="entry name" value="EF_hand_dom"/>
</dbReference>
<dbReference type="Gene3D" id="1.10.238.10">
    <property type="entry name" value="EF-hand"/>
    <property type="match status" value="2"/>
</dbReference>
<dbReference type="OrthoDB" id="26525at2759"/>
<dbReference type="GO" id="GO:0005509">
    <property type="term" value="F:calcium ion binding"/>
    <property type="evidence" value="ECO:0007669"/>
    <property type="project" value="InterPro"/>
</dbReference>
<evidence type="ECO:0000313" key="5">
    <source>
        <dbReference type="Proteomes" id="UP000018208"/>
    </source>
</evidence>
<dbReference type="AlphaFoldDB" id="V6LI62"/>
<accession>V6LI62</accession>
<evidence type="ECO:0000259" key="2">
    <source>
        <dbReference type="PROSITE" id="PS50222"/>
    </source>
</evidence>
<gene>
    <name evidence="3" type="ORF">SS50377_16317</name>
    <name evidence="4" type="ORF">SS50377_21236</name>
</gene>
<feature type="domain" description="EF-hand" evidence="2">
    <location>
        <begin position="37"/>
        <end position="72"/>
    </location>
</feature>
<feature type="domain" description="EF-hand" evidence="2">
    <location>
        <begin position="1"/>
        <end position="36"/>
    </location>
</feature>
<dbReference type="EMBL" id="KI546130">
    <property type="protein sequence ID" value="EST44008.1"/>
    <property type="molecule type" value="Genomic_DNA"/>
</dbReference>
<reference evidence="4" key="2">
    <citation type="submission" date="2020-12" db="EMBL/GenBank/DDBJ databases">
        <title>New Spironucleus salmonicida genome in near-complete chromosomes.</title>
        <authorList>
            <person name="Xu F."/>
            <person name="Kurt Z."/>
            <person name="Jimenez-Gonzalez A."/>
            <person name="Astvaldsson A."/>
            <person name="Andersson J.O."/>
            <person name="Svard S.G."/>
        </authorList>
    </citation>
    <scope>NUCLEOTIDE SEQUENCE</scope>
    <source>
        <strain evidence="4">ATCC 50377</strain>
    </source>
</reference>
<dbReference type="PROSITE" id="PS00018">
    <property type="entry name" value="EF_HAND_1"/>
    <property type="match status" value="1"/>
</dbReference>
<dbReference type="EMBL" id="AUWU02000001">
    <property type="protein sequence ID" value="KAH0577882.1"/>
    <property type="molecule type" value="Genomic_DNA"/>
</dbReference>
<dbReference type="Pfam" id="PF13499">
    <property type="entry name" value="EF-hand_7"/>
    <property type="match status" value="1"/>
</dbReference>
<evidence type="ECO:0000313" key="3">
    <source>
        <dbReference type="EMBL" id="EST44008.1"/>
    </source>
</evidence>
<evidence type="ECO:0000256" key="1">
    <source>
        <dbReference type="ARBA" id="ARBA00022837"/>
    </source>
</evidence>
<name>V6LI62_9EUKA</name>
<dbReference type="InterPro" id="IPR011992">
    <property type="entry name" value="EF-hand-dom_pair"/>
</dbReference>
<dbReference type="SMART" id="SM00054">
    <property type="entry name" value="EFh"/>
    <property type="match status" value="2"/>
</dbReference>
<dbReference type="Proteomes" id="UP000018208">
    <property type="component" value="Unassembled WGS sequence"/>
</dbReference>